<organism evidence="1">
    <name type="scientific">anaerobic digester metagenome</name>
    <dbReference type="NCBI Taxonomy" id="1263854"/>
    <lineage>
        <taxon>unclassified sequences</taxon>
        <taxon>metagenomes</taxon>
        <taxon>ecological metagenomes</taxon>
    </lineage>
</organism>
<dbReference type="Pfam" id="PF19709">
    <property type="entry name" value="DUF6206"/>
    <property type="match status" value="1"/>
</dbReference>
<accession>A0A485M9R6</accession>
<gene>
    <name evidence="1" type="ORF">SCFA_990021</name>
</gene>
<name>A0A485M9R6_9ZZZZ</name>
<protein>
    <submittedName>
        <fullName evidence="1">Uncharacterized protein</fullName>
    </submittedName>
</protein>
<reference evidence="1" key="1">
    <citation type="submission" date="2019-03" db="EMBL/GenBank/DDBJ databases">
        <authorList>
            <person name="Hao L."/>
        </authorList>
    </citation>
    <scope>NUCLEOTIDE SEQUENCE</scope>
</reference>
<sequence length="342" mass="39674">MQRWVIPLPFSDWCSTMDAEAISIDLKLLERFEDGIDPLKPHESAIPARIIGYGEISTIFEILEPSFAGFACKRLPVFRTEDEMQEYEQLFHEYNRVLSEEIGIKVPRYASARVIPPKGNRVVYCIQERLLPGAIGNRLIHTLPIDSVVVLFRAVLAEMAKVWAYNASQDRVRLGLDAQISNWALSCDTVPGDLKEGGVELVYIDTSTPLMRVYGVEQLNTELFLRGAPSFLVWFIRLFFLKDVVGRYYDFHLAVVDLLANLYKEGRPDLIEPLIRETNRFFSCNASGLGANPVTYREVRSYYREDAMIWRLYQWLRRFDRFLQTRLLRRHYCHILPGAIKR</sequence>
<dbReference type="InterPro" id="IPR045780">
    <property type="entry name" value="DUF6206"/>
</dbReference>
<evidence type="ECO:0000313" key="1">
    <source>
        <dbReference type="EMBL" id="VFU19206.1"/>
    </source>
</evidence>
<dbReference type="AlphaFoldDB" id="A0A485M9R6"/>
<proteinExistence type="predicted"/>
<dbReference type="EMBL" id="CAADRM010000168">
    <property type="protein sequence ID" value="VFU19206.1"/>
    <property type="molecule type" value="Genomic_DNA"/>
</dbReference>